<keyword evidence="3" id="KW-1185">Reference proteome</keyword>
<name>A0AA89C4G3_PINIB</name>
<dbReference type="CDD" id="cd14278">
    <property type="entry name" value="UBA_NAC_like"/>
    <property type="match status" value="1"/>
</dbReference>
<accession>A0AA89C4G3</accession>
<dbReference type="InterPro" id="IPR044034">
    <property type="entry name" value="NAC-like_UBA"/>
</dbReference>
<evidence type="ECO:0000313" key="3">
    <source>
        <dbReference type="Proteomes" id="UP001186944"/>
    </source>
</evidence>
<feature type="domain" description="Nascent polypeptide-associated complex subunit alpha-like UBA" evidence="1">
    <location>
        <begin position="32"/>
        <end position="63"/>
    </location>
</feature>
<proteinExistence type="predicted"/>
<organism evidence="2 3">
    <name type="scientific">Pinctada imbricata</name>
    <name type="common">Atlantic pearl-oyster</name>
    <name type="synonym">Pinctada martensii</name>
    <dbReference type="NCBI Taxonomy" id="66713"/>
    <lineage>
        <taxon>Eukaryota</taxon>
        <taxon>Metazoa</taxon>
        <taxon>Spiralia</taxon>
        <taxon>Lophotrochozoa</taxon>
        <taxon>Mollusca</taxon>
        <taxon>Bivalvia</taxon>
        <taxon>Autobranchia</taxon>
        <taxon>Pteriomorphia</taxon>
        <taxon>Pterioida</taxon>
        <taxon>Pterioidea</taxon>
        <taxon>Pteriidae</taxon>
        <taxon>Pinctada</taxon>
    </lineage>
</organism>
<evidence type="ECO:0000313" key="2">
    <source>
        <dbReference type="EMBL" id="KAK3100668.1"/>
    </source>
</evidence>
<dbReference type="Pfam" id="PF19026">
    <property type="entry name" value="UBA_HYPK"/>
    <property type="match status" value="1"/>
</dbReference>
<gene>
    <name evidence="2" type="ORF">FSP39_023463</name>
</gene>
<protein>
    <recommendedName>
        <fullName evidence="1">Nascent polypeptide-associated complex subunit alpha-like UBA domain-containing protein</fullName>
    </recommendedName>
</protein>
<sequence>MTQETIQSHVSNKAVFQVIGEQAANEDGLDVRDIELMMKQLGVGRNDAVIALRKHGDIIDAMLQLGSK</sequence>
<dbReference type="AlphaFoldDB" id="A0AA89C4G3"/>
<dbReference type="Proteomes" id="UP001186944">
    <property type="component" value="Unassembled WGS sequence"/>
</dbReference>
<dbReference type="Gene3D" id="1.10.8.10">
    <property type="entry name" value="DNA helicase RuvA subunit, C-terminal domain"/>
    <property type="match status" value="1"/>
</dbReference>
<reference evidence="2" key="1">
    <citation type="submission" date="2019-08" db="EMBL/GenBank/DDBJ databases">
        <title>The improved chromosome-level genome for the pearl oyster Pinctada fucata martensii using PacBio sequencing and Hi-C.</title>
        <authorList>
            <person name="Zheng Z."/>
        </authorList>
    </citation>
    <scope>NUCLEOTIDE SEQUENCE</scope>
    <source>
        <strain evidence="2">ZZ-2019</strain>
        <tissue evidence="2">Adductor muscle</tissue>
    </source>
</reference>
<dbReference type="EMBL" id="VSWD01000006">
    <property type="protein sequence ID" value="KAK3100668.1"/>
    <property type="molecule type" value="Genomic_DNA"/>
</dbReference>
<comment type="caution">
    <text evidence="2">The sequence shown here is derived from an EMBL/GenBank/DDBJ whole genome shotgun (WGS) entry which is preliminary data.</text>
</comment>
<evidence type="ECO:0000259" key="1">
    <source>
        <dbReference type="Pfam" id="PF19026"/>
    </source>
</evidence>